<feature type="domain" description="Phosphotyrosine protein phosphatase I" evidence="9">
    <location>
        <begin position="3"/>
        <end position="150"/>
    </location>
</feature>
<dbReference type="PRINTS" id="PR00719">
    <property type="entry name" value="LMWPTPASE"/>
</dbReference>
<comment type="subcellular location">
    <subcellularLocation>
        <location evidence="1">Cytoplasm</location>
    </subcellularLocation>
</comment>
<dbReference type="SUPFAM" id="SSF52788">
    <property type="entry name" value="Phosphotyrosine protein phosphatases I"/>
    <property type="match status" value="1"/>
</dbReference>
<accession>A0AAD4EA45</accession>
<organism evidence="10 11">
    <name type="scientific">Suillus fuscotomentosus</name>
    <dbReference type="NCBI Taxonomy" id="1912939"/>
    <lineage>
        <taxon>Eukaryota</taxon>
        <taxon>Fungi</taxon>
        <taxon>Dikarya</taxon>
        <taxon>Basidiomycota</taxon>
        <taxon>Agaricomycotina</taxon>
        <taxon>Agaricomycetes</taxon>
        <taxon>Agaricomycetidae</taxon>
        <taxon>Boletales</taxon>
        <taxon>Suillineae</taxon>
        <taxon>Suillaceae</taxon>
        <taxon>Suillus</taxon>
    </lineage>
</organism>
<dbReference type="PANTHER" id="PTHR11717">
    <property type="entry name" value="LOW MOLECULAR WEIGHT PROTEIN TYROSINE PHOSPHATASE"/>
    <property type="match status" value="1"/>
</dbReference>
<dbReference type="InterPro" id="IPR002115">
    <property type="entry name" value="Tyr_Pase_low_mol_wt_mml"/>
</dbReference>
<gene>
    <name evidence="10" type="ORF">F5891DRAFT_265267</name>
</gene>
<reference evidence="10" key="1">
    <citation type="journal article" date="2020" name="New Phytol.">
        <title>Comparative genomics reveals dynamic genome evolution in host specialist ectomycorrhizal fungi.</title>
        <authorList>
            <person name="Lofgren L.A."/>
            <person name="Nguyen N.H."/>
            <person name="Vilgalys R."/>
            <person name="Ruytinx J."/>
            <person name="Liao H.L."/>
            <person name="Branco S."/>
            <person name="Kuo A."/>
            <person name="LaButti K."/>
            <person name="Lipzen A."/>
            <person name="Andreopoulos W."/>
            <person name="Pangilinan J."/>
            <person name="Riley R."/>
            <person name="Hundley H."/>
            <person name="Na H."/>
            <person name="Barry K."/>
            <person name="Grigoriev I.V."/>
            <person name="Stajich J.E."/>
            <person name="Kennedy P.G."/>
        </authorList>
    </citation>
    <scope>NUCLEOTIDE SEQUENCE</scope>
    <source>
        <strain evidence="10">FC203</strain>
    </source>
</reference>
<proteinExistence type="inferred from homology"/>
<dbReference type="GO" id="GO:0005737">
    <property type="term" value="C:cytoplasm"/>
    <property type="evidence" value="ECO:0007669"/>
    <property type="project" value="UniProtKB-SubCell"/>
</dbReference>
<comment type="catalytic activity">
    <reaction evidence="6">
        <text>O-phospho-L-tyrosyl-[protein] + H2O = L-tyrosyl-[protein] + phosphate</text>
        <dbReference type="Rhea" id="RHEA:10684"/>
        <dbReference type="Rhea" id="RHEA-COMP:10136"/>
        <dbReference type="Rhea" id="RHEA-COMP:20101"/>
        <dbReference type="ChEBI" id="CHEBI:15377"/>
        <dbReference type="ChEBI" id="CHEBI:43474"/>
        <dbReference type="ChEBI" id="CHEBI:46858"/>
        <dbReference type="ChEBI" id="CHEBI:61978"/>
        <dbReference type="EC" id="3.1.3.48"/>
    </reaction>
</comment>
<keyword evidence="5" id="KW-0904">Protein phosphatase</keyword>
<evidence type="ECO:0000259" key="9">
    <source>
        <dbReference type="SMART" id="SM00226"/>
    </source>
</evidence>
<dbReference type="CDD" id="cd16343">
    <property type="entry name" value="LMWPTP"/>
    <property type="match status" value="1"/>
</dbReference>
<dbReference type="GO" id="GO:0004726">
    <property type="term" value="F:non-membrane spanning protein tyrosine phosphatase activity"/>
    <property type="evidence" value="ECO:0007669"/>
    <property type="project" value="InterPro"/>
</dbReference>
<name>A0AAD4EA45_9AGAM</name>
<dbReference type="InterPro" id="IPR050438">
    <property type="entry name" value="LMW_PTPase"/>
</dbReference>
<dbReference type="EMBL" id="JABBWK010000023">
    <property type="protein sequence ID" value="KAG1901173.1"/>
    <property type="molecule type" value="Genomic_DNA"/>
</dbReference>
<evidence type="ECO:0000256" key="2">
    <source>
        <dbReference type="ARBA" id="ARBA00011063"/>
    </source>
</evidence>
<dbReference type="InterPro" id="IPR023485">
    <property type="entry name" value="Ptyr_pPase"/>
</dbReference>
<feature type="active site" description="Proton donor" evidence="7">
    <location>
        <position position="124"/>
    </location>
</feature>
<evidence type="ECO:0000256" key="6">
    <source>
        <dbReference type="ARBA" id="ARBA00051722"/>
    </source>
</evidence>
<feature type="region of interest" description="Disordered" evidence="8">
    <location>
        <begin position="154"/>
        <end position="176"/>
    </location>
</feature>
<dbReference type="Proteomes" id="UP001195769">
    <property type="component" value="Unassembled WGS sequence"/>
</dbReference>
<dbReference type="RefSeq" id="XP_041226748.1">
    <property type="nucleotide sequence ID" value="XM_041371136.1"/>
</dbReference>
<dbReference type="AlphaFoldDB" id="A0AAD4EA45"/>
<evidence type="ECO:0000256" key="4">
    <source>
        <dbReference type="ARBA" id="ARBA00022801"/>
    </source>
</evidence>
<dbReference type="InterPro" id="IPR017867">
    <property type="entry name" value="Tyr_phospatase_low_mol_wt"/>
</dbReference>
<dbReference type="PANTHER" id="PTHR11717:SF7">
    <property type="entry name" value="LOW MOLECULAR WEIGHT PHOSPHOTYROSINE PROTEIN PHOSPHATASE"/>
    <property type="match status" value="1"/>
</dbReference>
<evidence type="ECO:0000256" key="5">
    <source>
        <dbReference type="ARBA" id="ARBA00022912"/>
    </source>
</evidence>
<dbReference type="Gene3D" id="3.40.50.2300">
    <property type="match status" value="1"/>
</dbReference>
<dbReference type="GeneID" id="64665434"/>
<feature type="active site" description="Nucleophile" evidence="7">
    <location>
        <position position="9"/>
    </location>
</feature>
<dbReference type="GO" id="GO:0003993">
    <property type="term" value="F:acid phosphatase activity"/>
    <property type="evidence" value="ECO:0007669"/>
    <property type="project" value="InterPro"/>
</dbReference>
<protein>
    <submittedName>
        <fullName evidence="10">Phosphotyrosine protein phosphatase</fullName>
    </submittedName>
</protein>
<feature type="active site" evidence="7">
    <location>
        <position position="15"/>
    </location>
</feature>
<evidence type="ECO:0000256" key="8">
    <source>
        <dbReference type="SAM" id="MobiDB-lite"/>
    </source>
</evidence>
<dbReference type="SMART" id="SM00226">
    <property type="entry name" value="LMWPc"/>
    <property type="match status" value="1"/>
</dbReference>
<comment type="caution">
    <text evidence="10">The sequence shown here is derived from an EMBL/GenBank/DDBJ whole genome shotgun (WGS) entry which is preliminary data.</text>
</comment>
<dbReference type="InterPro" id="IPR036196">
    <property type="entry name" value="Ptyr_pPase_sf"/>
</dbReference>
<evidence type="ECO:0000256" key="3">
    <source>
        <dbReference type="ARBA" id="ARBA00022490"/>
    </source>
</evidence>
<evidence type="ECO:0000256" key="1">
    <source>
        <dbReference type="ARBA" id="ARBA00004496"/>
    </source>
</evidence>
<dbReference type="Pfam" id="PF01451">
    <property type="entry name" value="LMWPc"/>
    <property type="match status" value="1"/>
</dbReference>
<sequence>MTISVLVVCLGNICRSPMGEAVLRNEALKRGITNIHVDSAGTAAAHIGEDPDERTIEVCGTKSVPISHSARQVRASDFTSFDYILAADGSNLRALERHVGRREGSKAVVRLWGSYLPDNKPIQDPYYGGLDGFTEVYEQCVKLSNAFLDEVAGKKSYGDNSTDGTRCHRAGMEDTP</sequence>
<evidence type="ECO:0000256" key="7">
    <source>
        <dbReference type="PIRSR" id="PIRSR617867-1"/>
    </source>
</evidence>
<keyword evidence="3" id="KW-0963">Cytoplasm</keyword>
<keyword evidence="11" id="KW-1185">Reference proteome</keyword>
<comment type="similarity">
    <text evidence="2">Belongs to the low molecular weight phosphotyrosine protein phosphatase family.</text>
</comment>
<keyword evidence="4" id="KW-0378">Hydrolase</keyword>
<evidence type="ECO:0000313" key="10">
    <source>
        <dbReference type="EMBL" id="KAG1901173.1"/>
    </source>
</evidence>
<evidence type="ECO:0000313" key="11">
    <source>
        <dbReference type="Proteomes" id="UP001195769"/>
    </source>
</evidence>
<dbReference type="FunFam" id="3.40.50.2300:FF:000105">
    <property type="entry name" value="Low molecular weight phosphotyrosine protein"/>
    <property type="match status" value="1"/>
</dbReference>
<dbReference type="PRINTS" id="PR00720">
    <property type="entry name" value="MAMMALPTPASE"/>
</dbReference>